<dbReference type="RefSeq" id="YP_009816033.1">
    <property type="nucleotide sequence ID" value="NC_048102.1"/>
</dbReference>
<evidence type="ECO:0000313" key="2">
    <source>
        <dbReference type="Proteomes" id="UP000281181"/>
    </source>
</evidence>
<dbReference type="EMBL" id="MH920639">
    <property type="protein sequence ID" value="AYR01848.1"/>
    <property type="molecule type" value="Genomic_DNA"/>
</dbReference>
<keyword evidence="2" id="KW-1185">Reference proteome</keyword>
<dbReference type="Proteomes" id="UP000281181">
    <property type="component" value="Segment"/>
</dbReference>
<sequence>MTSKFFPDFTQKEYDQIIESVERRQHNYVCGDKVYNELGSIASELKRRRQAARPFAC</sequence>
<proteinExistence type="predicted"/>
<reference evidence="1 2" key="1">
    <citation type="submission" date="2018-09" db="EMBL/GenBank/DDBJ databases">
        <authorList>
            <person name="You S."/>
        </authorList>
    </citation>
    <scope>NUCLEOTIDE SEQUENCE [LARGE SCALE GENOMIC DNA]</scope>
</reference>
<dbReference type="KEGG" id="vg:55007267"/>
<evidence type="ECO:0000313" key="1">
    <source>
        <dbReference type="EMBL" id="AYR01848.1"/>
    </source>
</evidence>
<accession>A0A3G3M7D5</accession>
<name>A0A3G3M7D5_9CAUD</name>
<dbReference type="GeneID" id="55007267"/>
<protein>
    <submittedName>
        <fullName evidence="1">Uncharacterized protein</fullName>
    </submittedName>
</protein>
<organism evidence="1 2">
    <name type="scientific">Synechococcus phage S-P4</name>
    <dbReference type="NCBI Taxonomy" id="2484640"/>
    <lineage>
        <taxon>Viruses</taxon>
        <taxon>Duplodnaviria</taxon>
        <taxon>Heunggongvirae</taxon>
        <taxon>Uroviricota</taxon>
        <taxon>Caudoviricetes</taxon>
        <taxon>Pantevenvirales</taxon>
        <taxon>Kyanoviridae</taxon>
        <taxon>Leucotheavirus</taxon>
        <taxon>Leucotheavirus sp4</taxon>
    </lineage>
</organism>